<evidence type="ECO:0000313" key="1">
    <source>
        <dbReference type="EMBL" id="PRR81126.1"/>
    </source>
</evidence>
<dbReference type="Proteomes" id="UP000239471">
    <property type="component" value="Unassembled WGS sequence"/>
</dbReference>
<comment type="caution">
    <text evidence="1">The sequence shown here is derived from an EMBL/GenBank/DDBJ whole genome shotgun (WGS) entry which is preliminary data.</text>
</comment>
<name>A0A2T0BB43_9CLOT</name>
<dbReference type="OrthoDB" id="9776955at2"/>
<dbReference type="PROSITE" id="PS51257">
    <property type="entry name" value="PROKAR_LIPOPROTEIN"/>
    <property type="match status" value="1"/>
</dbReference>
<dbReference type="EMBL" id="PVXQ01000035">
    <property type="protein sequence ID" value="PRR81126.1"/>
    <property type="molecule type" value="Genomic_DNA"/>
</dbReference>
<accession>A0A2T0BB43</accession>
<keyword evidence="2" id="KW-1185">Reference proteome</keyword>
<sequence>MVGKKKIGMLLAGILTASTLVGCGSSSTEEVKEIGILQLVQHTALDQSNEGFIAGLKEKGYEEGENIKIDQQNANGKIDVTNQIAGQFVSNKKDLIFAIATPAVQAVYNATKDIPIVFTAVTDPVDAEIAKDWTSSGYNTTGTSDKVSIAEQLELFKKLVPDAKTMGFIYTTSEINSINQLKEIKDLAPNYGLTIKEIGIANINEINQNLSSALGSIDALYAPTDNNVAASYSLVGNLCVTNNIPIIGAEPAVVEQGGLVSKGIDYYELGKMAGYKAAEILDGTKPADIEIEAMTELAITINTDVAKKLNITIPDDIDKIATKVTGGVN</sequence>
<dbReference type="Pfam" id="PF04392">
    <property type="entry name" value="ABC_sub_bind"/>
    <property type="match status" value="1"/>
</dbReference>
<dbReference type="CDD" id="cd06325">
    <property type="entry name" value="PBP1_ABC_unchar_transporter"/>
    <property type="match status" value="1"/>
</dbReference>
<dbReference type="InterPro" id="IPR007487">
    <property type="entry name" value="ABC_transpt-TYRBP-like"/>
</dbReference>
<protein>
    <submittedName>
        <fullName evidence="1">ABC transporter substrate binding protein</fullName>
    </submittedName>
</protein>
<evidence type="ECO:0000313" key="2">
    <source>
        <dbReference type="Proteomes" id="UP000239471"/>
    </source>
</evidence>
<organism evidence="1 2">
    <name type="scientific">Clostridium vincentii</name>
    <dbReference type="NCBI Taxonomy" id="52704"/>
    <lineage>
        <taxon>Bacteria</taxon>
        <taxon>Bacillati</taxon>
        <taxon>Bacillota</taxon>
        <taxon>Clostridia</taxon>
        <taxon>Eubacteriales</taxon>
        <taxon>Clostridiaceae</taxon>
        <taxon>Clostridium</taxon>
    </lineage>
</organism>
<dbReference type="RefSeq" id="WP_106060638.1">
    <property type="nucleotide sequence ID" value="NZ_PVXQ01000035.1"/>
</dbReference>
<dbReference type="PANTHER" id="PTHR35271:SF1">
    <property type="entry name" value="ABC TRANSPORTER, SUBSTRATE-BINDING LIPOPROTEIN"/>
    <property type="match status" value="1"/>
</dbReference>
<reference evidence="1 2" key="1">
    <citation type="submission" date="2018-03" db="EMBL/GenBank/DDBJ databases">
        <title>Genome sequence of Clostridium vincentii DSM 10228.</title>
        <authorList>
            <person name="Poehlein A."/>
            <person name="Daniel R."/>
        </authorList>
    </citation>
    <scope>NUCLEOTIDE SEQUENCE [LARGE SCALE GENOMIC DNA]</scope>
    <source>
        <strain evidence="1 2">DSM 10228</strain>
    </source>
</reference>
<dbReference type="InterPro" id="IPR028082">
    <property type="entry name" value="Peripla_BP_I"/>
</dbReference>
<dbReference type="PANTHER" id="PTHR35271">
    <property type="entry name" value="ABC TRANSPORTER, SUBSTRATE-BINDING LIPOPROTEIN-RELATED"/>
    <property type="match status" value="1"/>
</dbReference>
<dbReference type="SUPFAM" id="SSF53822">
    <property type="entry name" value="Periplasmic binding protein-like I"/>
    <property type="match status" value="1"/>
</dbReference>
<gene>
    <name evidence="1" type="ORF">CLVI_27180</name>
</gene>
<proteinExistence type="predicted"/>
<dbReference type="AlphaFoldDB" id="A0A2T0BB43"/>
<dbReference type="Gene3D" id="3.40.50.2300">
    <property type="match status" value="2"/>
</dbReference>